<evidence type="ECO:0000313" key="2">
    <source>
        <dbReference type="Proteomes" id="UP000190064"/>
    </source>
</evidence>
<feature type="non-terminal residue" evidence="1">
    <location>
        <position position="1"/>
    </location>
</feature>
<dbReference type="Proteomes" id="UP000190064">
    <property type="component" value="Unassembled WGS sequence"/>
</dbReference>
<reference evidence="1" key="1">
    <citation type="submission" date="2017-02" db="EMBL/GenBank/DDBJ databases">
        <title>Draft Genome Sequence of the Salt Water Bacterium Oceanospirillum linum ATCC 11336.</title>
        <authorList>
            <person name="Trachtenberg A.M."/>
            <person name="Carney J.G."/>
            <person name="Linnane J.D."/>
            <person name="Rheaume B.A."/>
            <person name="Pitts N.L."/>
            <person name="Mykles D.L."/>
            <person name="Maclea K.S."/>
        </authorList>
    </citation>
    <scope>NUCLEOTIDE SEQUENCE [LARGE SCALE GENOMIC DNA]</scope>
    <source>
        <strain evidence="1">ATCC 11336</strain>
    </source>
</reference>
<evidence type="ECO:0000313" key="1">
    <source>
        <dbReference type="EMBL" id="OOV85793.1"/>
    </source>
</evidence>
<accession>A0A1T1H7H3</accession>
<dbReference type="AlphaFoldDB" id="A0A1T1H7H3"/>
<organism evidence="1 2">
    <name type="scientific">Oceanospirillum linum</name>
    <dbReference type="NCBI Taxonomy" id="966"/>
    <lineage>
        <taxon>Bacteria</taxon>
        <taxon>Pseudomonadati</taxon>
        <taxon>Pseudomonadota</taxon>
        <taxon>Gammaproteobacteria</taxon>
        <taxon>Oceanospirillales</taxon>
        <taxon>Oceanospirillaceae</taxon>
        <taxon>Oceanospirillum</taxon>
    </lineage>
</organism>
<name>A0A1T1H7H3_OCELI</name>
<gene>
    <name evidence="1" type="ORF">BTA35_0216775</name>
</gene>
<dbReference type="SUPFAM" id="SSF52096">
    <property type="entry name" value="ClpP/crotonase"/>
    <property type="match status" value="1"/>
</dbReference>
<comment type="caution">
    <text evidence="1">The sequence shown here is derived from an EMBL/GenBank/DDBJ whole genome shotgun (WGS) entry which is preliminary data.</text>
</comment>
<proteinExistence type="predicted"/>
<dbReference type="EMBL" id="MTSD02000087">
    <property type="protein sequence ID" value="OOV85793.1"/>
    <property type="molecule type" value="Genomic_DNA"/>
</dbReference>
<dbReference type="InterPro" id="IPR029045">
    <property type="entry name" value="ClpP/crotonase-like_dom_sf"/>
</dbReference>
<keyword evidence="2" id="KW-1185">Reference proteome</keyword>
<feature type="non-terminal residue" evidence="1">
    <location>
        <position position="149"/>
    </location>
</feature>
<protein>
    <submittedName>
        <fullName evidence="1">3-hydroxyacyl-CoA dehydrogenase</fullName>
    </submittedName>
</protein>
<sequence>RVAHIESYVGLVEVGVGLVPAGGGLKEAALRAADAAAAVGASNGELMKFLTKSFENAAMAKVSASAIEARAMGYLKPSDTIVFNVFELLDTAKKEARALAAAGYRPPLPVKQVPVAGRSAISTIKAQLVNMRDGNFISAHDFLIASRIA</sequence>
<dbReference type="Gene3D" id="3.90.226.10">
    <property type="entry name" value="2-enoyl-CoA Hydratase, Chain A, domain 1"/>
    <property type="match status" value="1"/>
</dbReference>